<name>A0A8J7A985_9CYAN</name>
<dbReference type="RefSeq" id="WP_193908262.1">
    <property type="nucleotide sequence ID" value="NZ_JADEXG010000032.1"/>
</dbReference>
<dbReference type="AlphaFoldDB" id="A0A8J7A985"/>
<evidence type="ECO:0000313" key="2">
    <source>
        <dbReference type="Proteomes" id="UP000636505"/>
    </source>
</evidence>
<gene>
    <name evidence="1" type="ORF">IQ241_14185</name>
</gene>
<sequence>MPQPYDAQGNPHVAETEFEKRYGNAISDWLERHRHHSLTQLLQSSTVVCLVWLLSIPLICQTSYGRLRTIRPRNGVASA</sequence>
<protein>
    <submittedName>
        <fullName evidence="1">Uncharacterized protein</fullName>
    </submittedName>
</protein>
<proteinExistence type="predicted"/>
<evidence type="ECO:0000313" key="1">
    <source>
        <dbReference type="EMBL" id="MBE9078430.1"/>
    </source>
</evidence>
<dbReference type="Proteomes" id="UP000636505">
    <property type="component" value="Unassembled WGS sequence"/>
</dbReference>
<accession>A0A8J7A985</accession>
<comment type="caution">
    <text evidence="1">The sequence shown here is derived from an EMBL/GenBank/DDBJ whole genome shotgun (WGS) entry which is preliminary data.</text>
</comment>
<reference evidence="1" key="1">
    <citation type="submission" date="2020-10" db="EMBL/GenBank/DDBJ databases">
        <authorList>
            <person name="Castelo-Branco R."/>
            <person name="Eusebio N."/>
            <person name="Adriana R."/>
            <person name="Vieira A."/>
            <person name="Brugerolle De Fraissinette N."/>
            <person name="Rezende De Castro R."/>
            <person name="Schneider M.P."/>
            <person name="Vasconcelos V."/>
            <person name="Leao P.N."/>
        </authorList>
    </citation>
    <scope>NUCLEOTIDE SEQUENCE</scope>
    <source>
        <strain evidence="1">LEGE 07310</strain>
    </source>
</reference>
<keyword evidence="2" id="KW-1185">Reference proteome</keyword>
<dbReference type="EMBL" id="JADEXG010000032">
    <property type="protein sequence ID" value="MBE9078430.1"/>
    <property type="molecule type" value="Genomic_DNA"/>
</dbReference>
<organism evidence="1 2">
    <name type="scientific">Vasconcelosia minhoensis LEGE 07310</name>
    <dbReference type="NCBI Taxonomy" id="915328"/>
    <lineage>
        <taxon>Bacteria</taxon>
        <taxon>Bacillati</taxon>
        <taxon>Cyanobacteriota</taxon>
        <taxon>Cyanophyceae</taxon>
        <taxon>Nodosilineales</taxon>
        <taxon>Cymatolegaceae</taxon>
        <taxon>Vasconcelosia</taxon>
        <taxon>Vasconcelosia minhoensis</taxon>
    </lineage>
</organism>